<gene>
    <name evidence="2" type="ORF">CLUP02_06111</name>
</gene>
<feature type="compositionally biased region" description="Basic and acidic residues" evidence="1">
    <location>
        <begin position="66"/>
        <end position="80"/>
    </location>
</feature>
<dbReference type="RefSeq" id="XP_049142258.1">
    <property type="nucleotide sequence ID" value="XM_049285115.1"/>
</dbReference>
<reference evidence="2" key="1">
    <citation type="journal article" date="2021" name="Mol. Plant Microbe Interact.">
        <title>Complete Genome Sequence of the Plant-Pathogenic Fungus Colletotrichum lupini.</title>
        <authorList>
            <person name="Baroncelli R."/>
            <person name="Pensec F."/>
            <person name="Da Lio D."/>
            <person name="Boufleur T."/>
            <person name="Vicente I."/>
            <person name="Sarrocco S."/>
            <person name="Picot A."/>
            <person name="Baraldi E."/>
            <person name="Sukno S."/>
            <person name="Thon M."/>
            <person name="Le Floch G."/>
        </authorList>
    </citation>
    <scope>NUCLEOTIDE SEQUENCE</scope>
    <source>
        <strain evidence="2">IMI 504893</strain>
    </source>
</reference>
<dbReference type="Proteomes" id="UP000830671">
    <property type="component" value="Chromosome 3"/>
</dbReference>
<proteinExistence type="predicted"/>
<accession>A0A9Q8SP28</accession>
<keyword evidence="3" id="KW-1185">Reference proteome</keyword>
<evidence type="ECO:0000256" key="1">
    <source>
        <dbReference type="SAM" id="MobiDB-lite"/>
    </source>
</evidence>
<sequence>MAGTTYITSMSGISMWNLWVFDWLTAARRGGGGEDLALGKAFPTSRWFSTLSRLNVTSPPGPALLHHRDSSETAGKDNKTRPGKMRATSSCDLKCCKLRVNFVQLAEFLPFTAQPNDPKYSLKPTGKYIKSRPDCIRSTTPHHIPHLPVPIPPVTILHPADPSFNLPSSPRLPPDFETFRCPIDRTNITGPAREPEMHMKSDEKWSLHWAEHLQDPVQRCTWRIGTARAILGQDDVFELFISERSETSFSKGKILNSISSGSFTPRLQPYFVSDAHRELLEVPTYMSRCNTAQNTPTFGIRHSQSWDMHNVGTAMR</sequence>
<dbReference type="GeneID" id="73340125"/>
<evidence type="ECO:0000313" key="2">
    <source>
        <dbReference type="EMBL" id="UQC80628.1"/>
    </source>
</evidence>
<evidence type="ECO:0000313" key="3">
    <source>
        <dbReference type="Proteomes" id="UP000830671"/>
    </source>
</evidence>
<organism evidence="2 3">
    <name type="scientific">Colletotrichum lupini</name>
    <dbReference type="NCBI Taxonomy" id="145971"/>
    <lineage>
        <taxon>Eukaryota</taxon>
        <taxon>Fungi</taxon>
        <taxon>Dikarya</taxon>
        <taxon>Ascomycota</taxon>
        <taxon>Pezizomycotina</taxon>
        <taxon>Sordariomycetes</taxon>
        <taxon>Hypocreomycetidae</taxon>
        <taxon>Glomerellales</taxon>
        <taxon>Glomerellaceae</taxon>
        <taxon>Colletotrichum</taxon>
        <taxon>Colletotrichum acutatum species complex</taxon>
    </lineage>
</organism>
<dbReference type="KEGG" id="clup:CLUP02_06111"/>
<dbReference type="EMBL" id="CP019475">
    <property type="protein sequence ID" value="UQC80628.1"/>
    <property type="molecule type" value="Genomic_DNA"/>
</dbReference>
<protein>
    <submittedName>
        <fullName evidence="2">Uncharacterized protein</fullName>
    </submittedName>
</protein>
<dbReference type="AlphaFoldDB" id="A0A9Q8SP28"/>
<name>A0A9Q8SP28_9PEZI</name>
<feature type="region of interest" description="Disordered" evidence="1">
    <location>
        <begin position="59"/>
        <end position="87"/>
    </location>
</feature>